<dbReference type="Proteomes" id="UP001476282">
    <property type="component" value="Unassembled WGS sequence"/>
</dbReference>
<comment type="caution">
    <text evidence="1">The sequence shown here is derived from an EMBL/GenBank/DDBJ whole genome shotgun (WGS) entry which is preliminary data.</text>
</comment>
<reference evidence="1 2" key="1">
    <citation type="submission" date="2024-02" db="EMBL/GenBank/DDBJ databases">
        <title>Haloferula sargassicola NBRC 104335.</title>
        <authorList>
            <person name="Ichikawa N."/>
            <person name="Katano-Makiyama Y."/>
            <person name="Hidaka K."/>
        </authorList>
    </citation>
    <scope>NUCLEOTIDE SEQUENCE [LARGE SCALE GENOMIC DNA]</scope>
    <source>
        <strain evidence="1 2">NBRC 104335</strain>
    </source>
</reference>
<organism evidence="1 2">
    <name type="scientific">Haloferula sargassicola</name>
    <dbReference type="NCBI Taxonomy" id="490096"/>
    <lineage>
        <taxon>Bacteria</taxon>
        <taxon>Pseudomonadati</taxon>
        <taxon>Verrucomicrobiota</taxon>
        <taxon>Verrucomicrobiia</taxon>
        <taxon>Verrucomicrobiales</taxon>
        <taxon>Verrucomicrobiaceae</taxon>
        <taxon>Haloferula</taxon>
    </lineage>
</organism>
<evidence type="ECO:0000313" key="2">
    <source>
        <dbReference type="Proteomes" id="UP001476282"/>
    </source>
</evidence>
<gene>
    <name evidence="1" type="ORF">Hsar01_02203</name>
</gene>
<evidence type="ECO:0008006" key="3">
    <source>
        <dbReference type="Google" id="ProtNLM"/>
    </source>
</evidence>
<name>A0ABP9UQL1_9BACT</name>
<dbReference type="RefSeq" id="WP_353567103.1">
    <property type="nucleotide sequence ID" value="NZ_BAABRI010000011.1"/>
</dbReference>
<keyword evidence="2" id="KW-1185">Reference proteome</keyword>
<accession>A0ABP9UQL1</accession>
<evidence type="ECO:0000313" key="1">
    <source>
        <dbReference type="EMBL" id="GAA5482977.1"/>
    </source>
</evidence>
<proteinExistence type="predicted"/>
<sequence>MSQKKSLILFSGLLGLIVLALVARSIDLPDASERIARFPTAGPAFSSKPVELSDFEKDTLGEAQGYKAIYQWRGLRYAITMIDGTRNRQAVHDPRYCFRGAGWKIGEESTLDLAGGQARHVHLEREGDQADALFFYSDGKRAFDSPVEYWARTTARRWLRGLGGEEPVLVMVQPLDPRIGLDPAVHGLLPLLGIP</sequence>
<protein>
    <recommendedName>
        <fullName evidence="3">Methanolan biosynthesis EpsI domain-containing protein</fullName>
    </recommendedName>
</protein>
<dbReference type="EMBL" id="BAABRI010000011">
    <property type="protein sequence ID" value="GAA5482977.1"/>
    <property type="molecule type" value="Genomic_DNA"/>
</dbReference>